<feature type="compositionally biased region" description="Basic and acidic residues" evidence="1">
    <location>
        <begin position="298"/>
        <end position="311"/>
    </location>
</feature>
<sequence>MPRDHTRVNLDIWGDDDFRDLPVDAQNLYWTLWTSPDRTYCGGHDWRPGKMTQCAEDWTVIRLLAAAQILSERLFVLFDDVTEECLIRSWIKHDGLWRTPNMAVTMANARAAMGSKILRGVIVHEVQKLVKAEPDLNGWKRDEVKKMLAQRAVDPADVPPYNPDPNGGVNPTINPVDNPAVNPYGQGGVNPTINPAPTTATASPTTATSTNRGYVSRERHLAIAPDPNVPPSPRCSLHRNEPSTKGCGACADARRAYDEWDTAVRAEKARRLALCDDCDEAGWVKGPDGIAAQPGRKCTHEPHEPAEVGHA</sequence>
<organism evidence="2 3">
    <name type="scientific">Mycolicibacterium fluoranthenivorans</name>
    <dbReference type="NCBI Taxonomy" id="258505"/>
    <lineage>
        <taxon>Bacteria</taxon>
        <taxon>Bacillati</taxon>
        <taxon>Actinomycetota</taxon>
        <taxon>Actinomycetes</taxon>
        <taxon>Mycobacteriales</taxon>
        <taxon>Mycobacteriaceae</taxon>
        <taxon>Mycolicibacterium</taxon>
    </lineage>
</organism>
<dbReference type="EMBL" id="JAANOW010000005">
    <property type="protein sequence ID" value="NIH98928.1"/>
    <property type="molecule type" value="Genomic_DNA"/>
</dbReference>
<reference evidence="2 3" key="1">
    <citation type="submission" date="2020-03" db="EMBL/GenBank/DDBJ databases">
        <title>Sequencing the genomes of 1000 actinobacteria strains.</title>
        <authorList>
            <person name="Klenk H.-P."/>
        </authorList>
    </citation>
    <scope>NUCLEOTIDE SEQUENCE [LARGE SCALE GENOMIC DNA]</scope>
    <source>
        <strain evidence="2 3">DSM 44556</strain>
    </source>
</reference>
<feature type="region of interest" description="Disordered" evidence="1">
    <location>
        <begin position="292"/>
        <end position="311"/>
    </location>
</feature>
<dbReference type="Proteomes" id="UP000547444">
    <property type="component" value="Unassembled WGS sequence"/>
</dbReference>
<accession>A0A7X5U5R7</accession>
<protein>
    <submittedName>
        <fullName evidence="2">Uncharacterized protein</fullName>
    </submittedName>
</protein>
<evidence type="ECO:0000313" key="3">
    <source>
        <dbReference type="Proteomes" id="UP000547444"/>
    </source>
</evidence>
<feature type="region of interest" description="Disordered" evidence="1">
    <location>
        <begin position="223"/>
        <end position="243"/>
    </location>
</feature>
<comment type="caution">
    <text evidence="2">The sequence shown here is derived from an EMBL/GenBank/DDBJ whole genome shotgun (WGS) entry which is preliminary data.</text>
</comment>
<name>A0A7X5U5R7_9MYCO</name>
<gene>
    <name evidence="2" type="ORF">FHU31_005952</name>
</gene>
<dbReference type="RefSeq" id="WP_208411583.1">
    <property type="nucleotide sequence ID" value="NZ_JAANOW010000005.1"/>
</dbReference>
<proteinExistence type="predicted"/>
<keyword evidence="3" id="KW-1185">Reference proteome</keyword>
<evidence type="ECO:0000313" key="2">
    <source>
        <dbReference type="EMBL" id="NIH98928.1"/>
    </source>
</evidence>
<evidence type="ECO:0000256" key="1">
    <source>
        <dbReference type="SAM" id="MobiDB-lite"/>
    </source>
</evidence>
<dbReference type="AlphaFoldDB" id="A0A7X5U5R7"/>